<dbReference type="EMBL" id="JANUGQ010000001">
    <property type="protein sequence ID" value="MCS0634650.1"/>
    <property type="molecule type" value="Genomic_DNA"/>
</dbReference>
<feature type="compositionally biased region" description="Basic and acidic residues" evidence="1">
    <location>
        <begin position="204"/>
        <end position="219"/>
    </location>
</feature>
<proteinExistence type="predicted"/>
<dbReference type="PANTHER" id="PTHR40763:SF4">
    <property type="entry name" value="DUF1707 DOMAIN-CONTAINING PROTEIN"/>
    <property type="match status" value="1"/>
</dbReference>
<name>A0ABT2CBE9_9ACTN</name>
<evidence type="ECO:0000256" key="1">
    <source>
        <dbReference type="SAM" id="MobiDB-lite"/>
    </source>
</evidence>
<keyword evidence="4" id="KW-1185">Reference proteome</keyword>
<feature type="region of interest" description="Disordered" evidence="1">
    <location>
        <begin position="190"/>
        <end position="219"/>
    </location>
</feature>
<accession>A0ABT2CBE9</accession>
<evidence type="ECO:0000313" key="3">
    <source>
        <dbReference type="EMBL" id="MCS0634650.1"/>
    </source>
</evidence>
<dbReference type="Pfam" id="PF08044">
    <property type="entry name" value="DUF1707"/>
    <property type="match status" value="1"/>
</dbReference>
<dbReference type="PANTHER" id="PTHR40763">
    <property type="entry name" value="MEMBRANE PROTEIN-RELATED"/>
    <property type="match status" value="1"/>
</dbReference>
<dbReference type="InterPro" id="IPR012551">
    <property type="entry name" value="DUF1707_SHOCT-like"/>
</dbReference>
<sequence length="219" mass="23571">MTSELPEMRASDAERERIAERLRDGLAEGRLDMPEFEQRLEAAYAARTRGELEPLVRDLPETETTAPAPGAYPARSGLVGGPATSRGAFAFWGGFGRRGTWTVARDFKAVVLQAGGEIDLRDARFEAGHTVIRCFAVMGGIQVTVPPDLDVEVRGFGLMGGFDDRGSGEGAPGSPRVTITGFALMGGVGVVRKRRKSDKRPAKRSGERPGERPGKELTD</sequence>
<dbReference type="RefSeq" id="WP_258785151.1">
    <property type="nucleotide sequence ID" value="NZ_JANUGQ010000001.1"/>
</dbReference>
<comment type="caution">
    <text evidence="3">The sequence shown here is derived from an EMBL/GenBank/DDBJ whole genome shotgun (WGS) entry which is preliminary data.</text>
</comment>
<gene>
    <name evidence="3" type="ORF">NX801_03045</name>
</gene>
<feature type="compositionally biased region" description="Basic residues" evidence="1">
    <location>
        <begin position="191"/>
        <end position="203"/>
    </location>
</feature>
<evidence type="ECO:0000313" key="4">
    <source>
        <dbReference type="Proteomes" id="UP001431313"/>
    </source>
</evidence>
<feature type="region of interest" description="Disordered" evidence="1">
    <location>
        <begin position="57"/>
        <end position="77"/>
    </location>
</feature>
<dbReference type="Proteomes" id="UP001431313">
    <property type="component" value="Unassembled WGS sequence"/>
</dbReference>
<organism evidence="3 4">
    <name type="scientific">Streptomyces pyxinae</name>
    <dbReference type="NCBI Taxonomy" id="2970734"/>
    <lineage>
        <taxon>Bacteria</taxon>
        <taxon>Bacillati</taxon>
        <taxon>Actinomycetota</taxon>
        <taxon>Actinomycetes</taxon>
        <taxon>Kitasatosporales</taxon>
        <taxon>Streptomycetaceae</taxon>
        <taxon>Streptomyces</taxon>
    </lineage>
</organism>
<protein>
    <submittedName>
        <fullName evidence="3">DUF1707 domain-containing protein</fullName>
    </submittedName>
</protein>
<feature type="domain" description="DUF1707" evidence="2">
    <location>
        <begin position="8"/>
        <end position="60"/>
    </location>
</feature>
<evidence type="ECO:0000259" key="2">
    <source>
        <dbReference type="Pfam" id="PF08044"/>
    </source>
</evidence>
<reference evidence="3" key="1">
    <citation type="submission" date="2022-08" db="EMBL/GenBank/DDBJ databases">
        <authorList>
            <person name="Somphong A."/>
            <person name="Phongsopitanun W."/>
        </authorList>
    </citation>
    <scope>NUCLEOTIDE SEQUENCE</scope>
    <source>
        <strain evidence="3">LP05-1</strain>
    </source>
</reference>